<dbReference type="InterPro" id="IPR007371">
    <property type="entry name" value="TPK_catalytic"/>
</dbReference>
<keyword evidence="9" id="KW-1185">Reference proteome</keyword>
<organism evidence="8 9">
    <name type="scientific">Desmospora activa DSM 45169</name>
    <dbReference type="NCBI Taxonomy" id="1121389"/>
    <lineage>
        <taxon>Bacteria</taxon>
        <taxon>Bacillati</taxon>
        <taxon>Bacillota</taxon>
        <taxon>Bacilli</taxon>
        <taxon>Bacillales</taxon>
        <taxon>Thermoactinomycetaceae</taxon>
        <taxon>Desmospora</taxon>
    </lineage>
</organism>
<dbReference type="GO" id="GO:0009229">
    <property type="term" value="P:thiamine diphosphate biosynthetic process"/>
    <property type="evidence" value="ECO:0007669"/>
    <property type="project" value="InterPro"/>
</dbReference>
<keyword evidence="2" id="KW-0547">Nucleotide-binding</keyword>
<dbReference type="RefSeq" id="WP_211316589.1">
    <property type="nucleotide sequence ID" value="NZ_PZZP01000001.1"/>
</dbReference>
<dbReference type="GO" id="GO:0005524">
    <property type="term" value="F:ATP binding"/>
    <property type="evidence" value="ECO:0007669"/>
    <property type="project" value="UniProtKB-KW"/>
</dbReference>
<keyword evidence="1" id="KW-0808">Transferase</keyword>
<keyword evidence="5" id="KW-0472">Membrane</keyword>
<keyword evidence="5" id="KW-1133">Transmembrane helix</keyword>
<keyword evidence="4" id="KW-0067">ATP-binding</keyword>
<dbReference type="SUPFAM" id="SSF63999">
    <property type="entry name" value="Thiamin pyrophosphokinase, catalytic domain"/>
    <property type="match status" value="1"/>
</dbReference>
<protein>
    <submittedName>
        <fullName evidence="8">Putative membrane-anchored protein</fullName>
    </submittedName>
</protein>
<dbReference type="InterPro" id="IPR047795">
    <property type="entry name" value="Put_SteA-like"/>
</dbReference>
<evidence type="ECO:0000256" key="4">
    <source>
        <dbReference type="ARBA" id="ARBA00022840"/>
    </source>
</evidence>
<dbReference type="Proteomes" id="UP000241639">
    <property type="component" value="Unassembled WGS sequence"/>
</dbReference>
<dbReference type="EMBL" id="PZZP01000001">
    <property type="protein sequence ID" value="PTM58545.1"/>
    <property type="molecule type" value="Genomic_DNA"/>
</dbReference>
<proteinExistence type="predicted"/>
<dbReference type="AlphaFoldDB" id="A0A2T4Z9J7"/>
<evidence type="ECO:0000313" key="8">
    <source>
        <dbReference type="EMBL" id="PTM58545.1"/>
    </source>
</evidence>
<dbReference type="Gene3D" id="3.40.50.10240">
    <property type="entry name" value="Thiamin pyrophosphokinase, catalytic domain"/>
    <property type="match status" value="1"/>
</dbReference>
<sequence length="386" mass="42828">MGDWWKRWRKKGDLSIQGRVMVDRRTKRLLARISPGEIAVIDHRDLDEVAAMGLVGAGVAAVVNVSASISGRYPAQGCRLLLEAGIPVLDEVGEQAIQRLADGDEVRIEGKLLRSVQEDWVATGSRLTWQHWREKMAEAHQGFEQTLQPFIENTLNYAYREREWVTQPLSLPPLRQSWRGRDVVVVVRGPGFAEDLYALRTFIREADPFLMAVDGGADALLKYGWTPHLILGDMDSISDQALLQAEELVVHAYSDGRAPGLERVERLGLTAHLLPSPGTSEDVALLAAFEGGAESIVAVGTHSHMVDFLEKGREGMASTLLARIKMGARLVDAKGVSRLYRPRHPAKGVAVLTLASVMPVAAWLWVHPQLFETGRLFWTVLQIWLT</sequence>
<dbReference type="InterPro" id="IPR036759">
    <property type="entry name" value="TPK_catalytic_sf"/>
</dbReference>
<name>A0A2T4Z9J7_9BACL</name>
<reference evidence="8 9" key="1">
    <citation type="submission" date="2018-04" db="EMBL/GenBank/DDBJ databases">
        <title>Genomic Encyclopedia of Archaeal and Bacterial Type Strains, Phase II (KMG-II): from individual species to whole genera.</title>
        <authorList>
            <person name="Goeker M."/>
        </authorList>
    </citation>
    <scope>NUCLEOTIDE SEQUENCE [LARGE SCALE GENOMIC DNA]</scope>
    <source>
        <strain evidence="8 9">DSM 45169</strain>
    </source>
</reference>
<gene>
    <name evidence="8" type="ORF">C8J48_1130</name>
</gene>
<dbReference type="GO" id="GO:0016301">
    <property type="term" value="F:kinase activity"/>
    <property type="evidence" value="ECO:0007669"/>
    <property type="project" value="UniProtKB-KW"/>
</dbReference>
<evidence type="ECO:0000256" key="2">
    <source>
        <dbReference type="ARBA" id="ARBA00022741"/>
    </source>
</evidence>
<dbReference type="Pfam" id="PF12555">
    <property type="entry name" value="SteA-like_C"/>
    <property type="match status" value="1"/>
</dbReference>
<evidence type="ECO:0000259" key="7">
    <source>
        <dbReference type="Pfam" id="PF12555"/>
    </source>
</evidence>
<feature type="transmembrane region" description="Helical" evidence="5">
    <location>
        <begin position="348"/>
        <end position="366"/>
    </location>
</feature>
<feature type="domain" description="Thiamin pyrophosphokinase catalytic" evidence="6">
    <location>
        <begin position="207"/>
        <end position="247"/>
    </location>
</feature>
<evidence type="ECO:0000256" key="1">
    <source>
        <dbReference type="ARBA" id="ARBA00022679"/>
    </source>
</evidence>
<dbReference type="GO" id="GO:0004788">
    <property type="term" value="F:thiamine diphosphokinase activity"/>
    <property type="evidence" value="ECO:0007669"/>
    <property type="project" value="InterPro"/>
</dbReference>
<keyword evidence="5" id="KW-0812">Transmembrane</keyword>
<dbReference type="Pfam" id="PF04263">
    <property type="entry name" value="TPK_catalytic"/>
    <property type="match status" value="1"/>
</dbReference>
<evidence type="ECO:0000313" key="9">
    <source>
        <dbReference type="Proteomes" id="UP000241639"/>
    </source>
</evidence>
<evidence type="ECO:0000259" key="6">
    <source>
        <dbReference type="Pfam" id="PF04263"/>
    </source>
</evidence>
<accession>A0A2T4Z9J7</accession>
<feature type="domain" description="SteA-like C-terminal" evidence="7">
    <location>
        <begin position="334"/>
        <end position="370"/>
    </location>
</feature>
<evidence type="ECO:0000256" key="5">
    <source>
        <dbReference type="SAM" id="Phobius"/>
    </source>
</evidence>
<keyword evidence="3" id="KW-0418">Kinase</keyword>
<evidence type="ECO:0000256" key="3">
    <source>
        <dbReference type="ARBA" id="ARBA00022777"/>
    </source>
</evidence>
<dbReference type="InterPro" id="IPR022215">
    <property type="entry name" value="SteA-like_C"/>
</dbReference>
<comment type="caution">
    <text evidence="8">The sequence shown here is derived from an EMBL/GenBank/DDBJ whole genome shotgun (WGS) entry which is preliminary data.</text>
</comment>
<dbReference type="NCBIfam" id="NF040608">
    <property type="entry name" value="division_SteA"/>
    <property type="match status" value="1"/>
</dbReference>